<feature type="region of interest" description="Disordered" evidence="2">
    <location>
        <begin position="99"/>
        <end position="133"/>
    </location>
</feature>
<dbReference type="AlphaFoldDB" id="A0A077ZVI0"/>
<dbReference type="InterPro" id="IPR029016">
    <property type="entry name" value="GAF-like_dom_sf"/>
</dbReference>
<feature type="coiled-coil region" evidence="1">
    <location>
        <begin position="811"/>
        <end position="845"/>
    </location>
</feature>
<evidence type="ECO:0008006" key="5">
    <source>
        <dbReference type="Google" id="ProtNLM"/>
    </source>
</evidence>
<dbReference type="EMBL" id="CCKQ01002762">
    <property type="protein sequence ID" value="CDW73864.1"/>
    <property type="molecule type" value="Genomic_DNA"/>
</dbReference>
<name>A0A077ZVI0_STYLE</name>
<reference evidence="3 4" key="1">
    <citation type="submission" date="2014-06" db="EMBL/GenBank/DDBJ databases">
        <authorList>
            <person name="Swart Estienne"/>
        </authorList>
    </citation>
    <scope>NUCLEOTIDE SEQUENCE [LARGE SCALE GENOMIC DNA]</scope>
    <source>
        <strain evidence="3 4">130c</strain>
    </source>
</reference>
<evidence type="ECO:0000313" key="3">
    <source>
        <dbReference type="EMBL" id="CDW73864.1"/>
    </source>
</evidence>
<feature type="coiled-coil region" evidence="1">
    <location>
        <begin position="655"/>
        <end position="685"/>
    </location>
</feature>
<organism evidence="3 4">
    <name type="scientific">Stylonychia lemnae</name>
    <name type="common">Ciliate</name>
    <dbReference type="NCBI Taxonomy" id="5949"/>
    <lineage>
        <taxon>Eukaryota</taxon>
        <taxon>Sar</taxon>
        <taxon>Alveolata</taxon>
        <taxon>Ciliophora</taxon>
        <taxon>Intramacronucleata</taxon>
        <taxon>Spirotrichea</taxon>
        <taxon>Stichotrichia</taxon>
        <taxon>Sporadotrichida</taxon>
        <taxon>Oxytrichidae</taxon>
        <taxon>Stylonychinae</taxon>
        <taxon>Stylonychia</taxon>
    </lineage>
</organism>
<protein>
    <recommendedName>
        <fullName evidence="5">GAF domain-containing protein</fullName>
    </recommendedName>
</protein>
<accession>A0A077ZVI0</accession>
<dbReference type="Gene3D" id="3.30.450.40">
    <property type="match status" value="1"/>
</dbReference>
<sequence length="853" mass="98041">MVLLPTASFPVSIHNNIIDQLELDSRDKYARQQPGSQFMMSNQKQGDQNTIKMPSIAQKFNLKRASDQQEEFELYEGSGQRFKPIQSVNLVDKFIESRQQQQNQLQQNDTSRYSQQNQQSNHKNQSSPFNNNSLTQKLGQAIQQQLVKSNFHSNDSNVLQQKLADLEAELAALDSEYEHLQLESESLKEEQDEIKTKNKQLFEQITAMGGGLNDTTDLNESIMTNNLNSKRQLNAGPSAHGEQHATQDNNIGEIHSLYQDLFLTDIKKEVETAQTELKQCKQEQNNAQREMAQLKKENQQLNATLKRYRKMLQEMTNSKKDDLANINFMSPTDLQKMHMMSFESVDHSAVVNQQNTIQQLQKNENKGGKALKRSDSGTSSVTNLISQATFIETAKIERLLQSLLQIQQTDKVLDILMYSLKELKFLINCQNCTIFNLSLELQKQIQSVEKTQNINMQKFTLDGGQWIDAFCENDKEVSQPGFKKPEDIKYGMKNQQFLAQPVVFRDDELILVVQCEARFNKKTNKYLGFQVADEQVLKIFCYYLQMRFERRVALREVKQKEQAVVDTLRLTSEICTQRHHEGLFRKMRENLPDFFGFESVGVLIYNFKTNWLFTDPDNVKEHRPTNAQANAMNAADLLNQDSQGSMEPLTIQQQLQLKEQQKLNQKSEEEKAQEAIAKIKEVHQKKFMNFPCNSGISGIVFQTGQIYISNNAAKETKFIDEIDNQSTITDVKNFMIGPVYGERKDMPCGIIQFVNKVKGGQITPADENKFKAMQGLLGMCIDNTNEMSLTINVTLDVHDVMQKIQDIMKRDQQQEEEFDHSENKLSNLSDNIKSIKETFNKLIDDRNKGKANI</sequence>
<keyword evidence="1" id="KW-0175">Coiled coil</keyword>
<feature type="coiled-coil region" evidence="1">
    <location>
        <begin position="156"/>
        <end position="204"/>
    </location>
</feature>
<evidence type="ECO:0000256" key="2">
    <source>
        <dbReference type="SAM" id="MobiDB-lite"/>
    </source>
</evidence>
<gene>
    <name evidence="3" type="primary">Contig4417.g4724</name>
    <name evidence="3" type="ORF">STYLEM_2852</name>
</gene>
<keyword evidence="4" id="KW-1185">Reference proteome</keyword>
<feature type="coiled-coil region" evidence="1">
    <location>
        <begin position="263"/>
        <end position="318"/>
    </location>
</feature>
<evidence type="ECO:0000313" key="4">
    <source>
        <dbReference type="Proteomes" id="UP000039865"/>
    </source>
</evidence>
<proteinExistence type="predicted"/>
<dbReference type="OrthoDB" id="6017640at2759"/>
<evidence type="ECO:0000256" key="1">
    <source>
        <dbReference type="SAM" id="Coils"/>
    </source>
</evidence>
<feature type="compositionally biased region" description="Low complexity" evidence="2">
    <location>
        <begin position="99"/>
        <end position="127"/>
    </location>
</feature>
<dbReference type="SUPFAM" id="SSF55781">
    <property type="entry name" value="GAF domain-like"/>
    <property type="match status" value="1"/>
</dbReference>
<dbReference type="Proteomes" id="UP000039865">
    <property type="component" value="Unassembled WGS sequence"/>
</dbReference>
<dbReference type="InParanoid" id="A0A077ZVI0"/>